<dbReference type="InterPro" id="IPR050741">
    <property type="entry name" value="Acyl-CoA_dehydrogenase"/>
</dbReference>
<dbReference type="GO" id="GO:0050660">
    <property type="term" value="F:flavin adenine dinucleotide binding"/>
    <property type="evidence" value="ECO:0007669"/>
    <property type="project" value="InterPro"/>
</dbReference>
<dbReference type="OrthoDB" id="9802447at2"/>
<evidence type="ECO:0000256" key="3">
    <source>
        <dbReference type="ARBA" id="ARBA00019125"/>
    </source>
</evidence>
<evidence type="ECO:0000256" key="2">
    <source>
        <dbReference type="ARBA" id="ARBA00009347"/>
    </source>
</evidence>
<evidence type="ECO:0000256" key="7">
    <source>
        <dbReference type="RuleBase" id="RU362125"/>
    </source>
</evidence>
<evidence type="ECO:0000259" key="8">
    <source>
        <dbReference type="Pfam" id="PF00441"/>
    </source>
</evidence>
<feature type="domain" description="Acyl-CoA dehydrogenase/oxidase C-terminal" evidence="8">
    <location>
        <begin position="245"/>
        <end position="387"/>
    </location>
</feature>
<dbReference type="GO" id="GO:0003995">
    <property type="term" value="F:acyl-CoA dehydrogenase activity"/>
    <property type="evidence" value="ECO:0007669"/>
    <property type="project" value="InterPro"/>
</dbReference>
<dbReference type="AlphaFoldDB" id="R4KEV4"/>
<evidence type="ECO:0000256" key="4">
    <source>
        <dbReference type="ARBA" id="ARBA00022630"/>
    </source>
</evidence>
<comment type="cofactor">
    <cofactor evidence="1 7">
        <name>FAD</name>
        <dbReference type="ChEBI" id="CHEBI:57692"/>
    </cofactor>
</comment>
<dbReference type="PANTHER" id="PTHR48083:SF2">
    <property type="entry name" value="MEDIUM-CHAIN SPECIFIC ACYL-COA DEHYDROGENASE, MITOCHONDRIAL"/>
    <property type="match status" value="1"/>
</dbReference>
<evidence type="ECO:0000259" key="9">
    <source>
        <dbReference type="Pfam" id="PF02770"/>
    </source>
</evidence>
<dbReference type="Pfam" id="PF02770">
    <property type="entry name" value="Acyl-CoA_dh_M"/>
    <property type="match status" value="1"/>
</dbReference>
<sequence>MDFSLPEEYVMLKQMVRKFTEKEMFPLEQTIINREAERGLSDTPVIPPEDEKRLLEKTNELGLWGIDVPEKFGGQELGYLAKVIVVEEMNRSIVPLTLPPDAPNLNYLLSCCNEQQYEKYLLPYARGEKISALAMTEPNAGTDAGGIQLRADRRGDKWVLNGSKMFISFAHKADFFITIAVSDREKGKRGGFTAFLVDKNTPGLTVVRNIPVIGEMVSYELVYDNVELDESQVLGEVGQAFIPLQNRFGVRRMELGARCCGLADRLIKLMIEQANIRTTFGKPLADRQAVQWWITNSMMDLHAARLMVYHAAWKADQGIKDLRLEAAMVKVFCTEMLTRIADRAIQVHGGLGLSKEMPIEYIYRLVRIFRIVEGPSEIHRWLVARELTRNNKVYDTFALER</sequence>
<dbReference type="Gene3D" id="1.20.140.10">
    <property type="entry name" value="Butyryl-CoA Dehydrogenase, subunit A, domain 3"/>
    <property type="match status" value="1"/>
</dbReference>
<dbReference type="InterPro" id="IPR036250">
    <property type="entry name" value="AcylCo_DH-like_C"/>
</dbReference>
<name>R4KEV4_9FIRM</name>
<dbReference type="PROSITE" id="PS00072">
    <property type="entry name" value="ACYL_COA_DH_1"/>
    <property type="match status" value="1"/>
</dbReference>
<dbReference type="InterPro" id="IPR006089">
    <property type="entry name" value="Acyl-CoA_DH_CS"/>
</dbReference>
<dbReference type="KEGG" id="dgi:Desgi_0647"/>
<evidence type="ECO:0000256" key="1">
    <source>
        <dbReference type="ARBA" id="ARBA00001974"/>
    </source>
</evidence>
<dbReference type="PANTHER" id="PTHR48083">
    <property type="entry name" value="MEDIUM-CHAIN SPECIFIC ACYL-COA DEHYDROGENASE, MITOCHONDRIAL-RELATED"/>
    <property type="match status" value="1"/>
</dbReference>
<feature type="domain" description="Acyl-CoA dehydrogenase/oxidase N-terminal" evidence="10">
    <location>
        <begin position="7"/>
        <end position="128"/>
    </location>
</feature>
<keyword evidence="6 7" id="KW-0560">Oxidoreductase</keyword>
<dbReference type="SUPFAM" id="SSF56645">
    <property type="entry name" value="Acyl-CoA dehydrogenase NM domain-like"/>
    <property type="match status" value="1"/>
</dbReference>
<proteinExistence type="inferred from homology"/>
<dbReference type="GO" id="GO:0005737">
    <property type="term" value="C:cytoplasm"/>
    <property type="evidence" value="ECO:0007669"/>
    <property type="project" value="TreeGrafter"/>
</dbReference>
<dbReference type="FunFam" id="2.40.110.10:FF:000002">
    <property type="entry name" value="Acyl-CoA dehydrogenase fadE12"/>
    <property type="match status" value="1"/>
</dbReference>
<dbReference type="STRING" id="767817.Desgi_0647"/>
<dbReference type="HOGENOM" id="CLU_018204_0_2_9"/>
<dbReference type="Pfam" id="PF00441">
    <property type="entry name" value="Acyl-CoA_dh_1"/>
    <property type="match status" value="1"/>
</dbReference>
<organism evidence="11 12">
    <name type="scientific">Desulfoscipio gibsoniae DSM 7213</name>
    <dbReference type="NCBI Taxonomy" id="767817"/>
    <lineage>
        <taxon>Bacteria</taxon>
        <taxon>Bacillati</taxon>
        <taxon>Bacillota</taxon>
        <taxon>Clostridia</taxon>
        <taxon>Eubacteriales</taxon>
        <taxon>Desulfallaceae</taxon>
        <taxon>Desulfoscipio</taxon>
    </lineage>
</organism>
<dbReference type="CDD" id="cd00567">
    <property type="entry name" value="ACAD"/>
    <property type="match status" value="1"/>
</dbReference>
<dbReference type="InterPro" id="IPR009075">
    <property type="entry name" value="AcylCo_DH/oxidase_C"/>
</dbReference>
<dbReference type="InterPro" id="IPR013786">
    <property type="entry name" value="AcylCoA_DH/ox_N"/>
</dbReference>
<gene>
    <name evidence="11" type="ORF">Desgi_0647</name>
</gene>
<dbReference type="Gene3D" id="1.10.540.10">
    <property type="entry name" value="Acyl-CoA dehydrogenase/oxidase, N-terminal domain"/>
    <property type="match status" value="1"/>
</dbReference>
<keyword evidence="5 7" id="KW-0274">FAD</keyword>
<dbReference type="Gene3D" id="2.40.110.10">
    <property type="entry name" value="Butyryl-CoA Dehydrogenase, subunit A, domain 2"/>
    <property type="match status" value="1"/>
</dbReference>
<evidence type="ECO:0000256" key="6">
    <source>
        <dbReference type="ARBA" id="ARBA00023002"/>
    </source>
</evidence>
<evidence type="ECO:0000313" key="12">
    <source>
        <dbReference type="Proteomes" id="UP000013520"/>
    </source>
</evidence>
<dbReference type="GO" id="GO:0033539">
    <property type="term" value="P:fatty acid beta-oxidation using acyl-CoA dehydrogenase"/>
    <property type="evidence" value="ECO:0007669"/>
    <property type="project" value="TreeGrafter"/>
</dbReference>
<dbReference type="InterPro" id="IPR037069">
    <property type="entry name" value="AcylCoA_DH/ox_N_sf"/>
</dbReference>
<dbReference type="InterPro" id="IPR009100">
    <property type="entry name" value="AcylCoA_DH/oxidase_NM_dom_sf"/>
</dbReference>
<dbReference type="eggNOG" id="COG1960">
    <property type="taxonomic scope" value="Bacteria"/>
</dbReference>
<dbReference type="RefSeq" id="WP_015617909.1">
    <property type="nucleotide sequence ID" value="NC_021184.1"/>
</dbReference>
<accession>R4KEV4</accession>
<dbReference type="EMBL" id="CP003273">
    <property type="protein sequence ID" value="AGL00202.1"/>
    <property type="molecule type" value="Genomic_DNA"/>
</dbReference>
<keyword evidence="4 7" id="KW-0285">Flavoprotein</keyword>
<dbReference type="Pfam" id="PF02771">
    <property type="entry name" value="Acyl-CoA_dh_N"/>
    <property type="match status" value="1"/>
</dbReference>
<dbReference type="SUPFAM" id="SSF47203">
    <property type="entry name" value="Acyl-CoA dehydrogenase C-terminal domain-like"/>
    <property type="match status" value="1"/>
</dbReference>
<evidence type="ECO:0000313" key="11">
    <source>
        <dbReference type="EMBL" id="AGL00202.1"/>
    </source>
</evidence>
<keyword evidence="12" id="KW-1185">Reference proteome</keyword>
<dbReference type="Proteomes" id="UP000013520">
    <property type="component" value="Chromosome"/>
</dbReference>
<evidence type="ECO:0000256" key="5">
    <source>
        <dbReference type="ARBA" id="ARBA00022827"/>
    </source>
</evidence>
<protein>
    <recommendedName>
        <fullName evidence="3">Medium-chain specific acyl-CoA dehydrogenase, mitochondrial</fullName>
    </recommendedName>
</protein>
<feature type="domain" description="Acyl-CoA oxidase/dehydrogenase middle" evidence="9">
    <location>
        <begin position="132"/>
        <end position="226"/>
    </location>
</feature>
<comment type="similarity">
    <text evidence="2 7">Belongs to the acyl-CoA dehydrogenase family.</text>
</comment>
<evidence type="ECO:0000259" key="10">
    <source>
        <dbReference type="Pfam" id="PF02771"/>
    </source>
</evidence>
<reference evidence="11 12" key="1">
    <citation type="submission" date="2012-01" db="EMBL/GenBank/DDBJ databases">
        <title>Complete sequence of Desulfotomaculum gibsoniae DSM 7213.</title>
        <authorList>
            <consortium name="US DOE Joint Genome Institute"/>
            <person name="Lucas S."/>
            <person name="Han J."/>
            <person name="Lapidus A."/>
            <person name="Cheng J.-F."/>
            <person name="Goodwin L."/>
            <person name="Pitluck S."/>
            <person name="Peters L."/>
            <person name="Ovchinnikova G."/>
            <person name="Teshima H."/>
            <person name="Detter J.C."/>
            <person name="Han C."/>
            <person name="Tapia R."/>
            <person name="Land M."/>
            <person name="Hauser L."/>
            <person name="Kyrpides N."/>
            <person name="Ivanova N."/>
            <person name="Pagani I."/>
            <person name="Parshina S."/>
            <person name="Plugge C."/>
            <person name="Muyzer G."/>
            <person name="Kuever J."/>
            <person name="Ivanova A."/>
            <person name="Nazina T."/>
            <person name="Klenk H.-P."/>
            <person name="Brambilla E."/>
            <person name="Spring S."/>
            <person name="Stams A.F."/>
            <person name="Woyke T."/>
        </authorList>
    </citation>
    <scope>NUCLEOTIDE SEQUENCE [LARGE SCALE GENOMIC DNA]</scope>
    <source>
        <strain evidence="11 12">DSM 7213</strain>
    </source>
</reference>
<dbReference type="InterPro" id="IPR046373">
    <property type="entry name" value="Acyl-CoA_Oxase/DH_mid-dom_sf"/>
</dbReference>
<dbReference type="InterPro" id="IPR006091">
    <property type="entry name" value="Acyl-CoA_Oxase/DH_mid-dom"/>
</dbReference>